<dbReference type="PANTHER" id="PTHR12526">
    <property type="entry name" value="GLYCOSYLTRANSFERASE"/>
    <property type="match status" value="1"/>
</dbReference>
<dbReference type="RefSeq" id="WP_118217749.1">
    <property type="nucleotide sequence ID" value="NZ_QRIM01000006.1"/>
</dbReference>
<dbReference type="Gene3D" id="3.40.50.2000">
    <property type="entry name" value="Glycogen Phosphorylase B"/>
    <property type="match status" value="1"/>
</dbReference>
<evidence type="ECO:0000259" key="1">
    <source>
        <dbReference type="Pfam" id="PF00534"/>
    </source>
</evidence>
<evidence type="ECO:0000313" key="2">
    <source>
        <dbReference type="EMBL" id="RHG60870.1"/>
    </source>
</evidence>
<accession>A0A414UCV2</accession>
<comment type="caution">
    <text evidence="2">The sequence shown here is derived from an EMBL/GenBank/DDBJ whole genome shotgun (WGS) entry which is preliminary data.</text>
</comment>
<dbReference type="AlphaFoldDB" id="A0A414UCV2"/>
<proteinExistence type="predicted"/>
<name>A0A414UCV2_9FIRM</name>
<dbReference type="GO" id="GO:0016757">
    <property type="term" value="F:glycosyltransferase activity"/>
    <property type="evidence" value="ECO:0007669"/>
    <property type="project" value="InterPro"/>
</dbReference>
<reference evidence="2 3" key="1">
    <citation type="submission" date="2018-08" db="EMBL/GenBank/DDBJ databases">
        <title>A genome reference for cultivated species of the human gut microbiota.</title>
        <authorList>
            <person name="Zou Y."/>
            <person name="Xue W."/>
            <person name="Luo G."/>
        </authorList>
    </citation>
    <scope>NUCLEOTIDE SEQUENCE [LARGE SCALE GENOMIC DNA]</scope>
    <source>
        <strain evidence="2 3">AM22-12LB</strain>
    </source>
</reference>
<dbReference type="Pfam" id="PF00534">
    <property type="entry name" value="Glycos_transf_1"/>
    <property type="match status" value="1"/>
</dbReference>
<dbReference type="Proteomes" id="UP000286595">
    <property type="component" value="Unassembled WGS sequence"/>
</dbReference>
<keyword evidence="2" id="KW-0808">Transferase</keyword>
<sequence>MNLLFIQGGSRWKYDSEGTLYTDPNFNSQIWSRYKGYCDELTVVLRREDRIYTKEEARIKFNEIGNSIDHCVALPDMYRPLSNALSCQKRMLAKRTIESEVKKADKVIIRSLGNIYTNTALKYAQKYHKPYLVEVTGFAWESLWYHSLHGKFVAGFKENQYKRLMKNVKYGVYVTNEALQKRYPCKGEMLGCSDVELMPSDDKLLENRILKIQKHTGRIVLGTAAFLDVGWKGQEYVIRAMGELKNRGLNNFKYEMIGNGSGDKLRKLIAELHLEDCVSILGAKPHSEVFSWLDSIDIYVQPSFMEGLCRSIVEAMSRACPVICTNVGGNYELVSDECLFEKADYVRLADILEKMMKPELQIEEAKRNFEKSKEYNKEDLNKKRDAFYRNFIESGVE</sequence>
<dbReference type="InterPro" id="IPR001296">
    <property type="entry name" value="Glyco_trans_1"/>
</dbReference>
<gene>
    <name evidence="2" type="ORF">DW252_06815</name>
</gene>
<protein>
    <submittedName>
        <fullName evidence="2">Glycosyltransferase</fullName>
    </submittedName>
</protein>
<feature type="domain" description="Glycosyl transferase family 1" evidence="1">
    <location>
        <begin position="231"/>
        <end position="365"/>
    </location>
</feature>
<dbReference type="SUPFAM" id="SSF53756">
    <property type="entry name" value="UDP-Glycosyltransferase/glycogen phosphorylase"/>
    <property type="match status" value="1"/>
</dbReference>
<evidence type="ECO:0000313" key="3">
    <source>
        <dbReference type="Proteomes" id="UP000286595"/>
    </source>
</evidence>
<organism evidence="2 3">
    <name type="scientific">Coprococcus comes</name>
    <dbReference type="NCBI Taxonomy" id="410072"/>
    <lineage>
        <taxon>Bacteria</taxon>
        <taxon>Bacillati</taxon>
        <taxon>Bacillota</taxon>
        <taxon>Clostridia</taxon>
        <taxon>Lachnospirales</taxon>
        <taxon>Lachnospiraceae</taxon>
        <taxon>Coprococcus</taxon>
    </lineage>
</organism>
<dbReference type="PANTHER" id="PTHR12526:SF630">
    <property type="entry name" value="GLYCOSYLTRANSFERASE"/>
    <property type="match status" value="1"/>
</dbReference>
<dbReference type="EMBL" id="QRIM01000006">
    <property type="protein sequence ID" value="RHG60870.1"/>
    <property type="molecule type" value="Genomic_DNA"/>
</dbReference>